<evidence type="ECO:0000256" key="1">
    <source>
        <dbReference type="ARBA" id="ARBA00004429"/>
    </source>
</evidence>
<dbReference type="PANTHER" id="PTHR36570:SF3">
    <property type="entry name" value="DISULFIDE BOND FORMATION PROTEIN B"/>
    <property type="match status" value="1"/>
</dbReference>
<comment type="similarity">
    <text evidence="2 14">Belongs to the DsbB family.</text>
</comment>
<proteinExistence type="inferred from homology"/>
<dbReference type="Gene3D" id="1.20.1550.10">
    <property type="entry name" value="DsbB-like"/>
    <property type="match status" value="1"/>
</dbReference>
<evidence type="ECO:0000256" key="3">
    <source>
        <dbReference type="ARBA" id="ARBA00022448"/>
    </source>
</evidence>
<organism evidence="16 17">
    <name type="scientific">Sediminicurvatus halobius</name>
    <dbReference type="NCBI Taxonomy" id="2182432"/>
    <lineage>
        <taxon>Bacteria</taxon>
        <taxon>Pseudomonadati</taxon>
        <taxon>Pseudomonadota</taxon>
        <taxon>Gammaproteobacteria</taxon>
        <taxon>Chromatiales</taxon>
        <taxon>Ectothiorhodospiraceae</taxon>
        <taxon>Sediminicurvatus</taxon>
    </lineage>
</organism>
<dbReference type="RefSeq" id="WP_109677087.1">
    <property type="nucleotide sequence ID" value="NZ_CP086615.1"/>
</dbReference>
<evidence type="ECO:0000256" key="13">
    <source>
        <dbReference type="ARBA" id="ARBA00023284"/>
    </source>
</evidence>
<comment type="caution">
    <text evidence="14">Lacks conserved residue(s) required for the propagation of feature annotation.</text>
</comment>
<feature type="transmembrane region" description="Helical" evidence="15">
    <location>
        <begin position="138"/>
        <end position="159"/>
    </location>
</feature>
<evidence type="ECO:0000256" key="5">
    <source>
        <dbReference type="ARBA" id="ARBA00022519"/>
    </source>
</evidence>
<dbReference type="InterPro" id="IPR022920">
    <property type="entry name" value="Disulphide_bond_form_DsbB"/>
</dbReference>
<evidence type="ECO:0000256" key="7">
    <source>
        <dbReference type="ARBA" id="ARBA00022982"/>
    </source>
</evidence>
<sequence>MLLSIAPHRRALNLAGFGICAALLAGAYYLEWVQGMEPCPLCIFQRLVFAALAVVFLLGACFGGGRIVAGLLAVTASGGVALALRHLWLQSLPPDQVPACGPGLDYMLGAFPFWETVSMVLSGSGECAEVDRVLGLSIPWWTLAAFVVLGVVGTLLNLARRRGA</sequence>
<evidence type="ECO:0000256" key="6">
    <source>
        <dbReference type="ARBA" id="ARBA00022692"/>
    </source>
</evidence>
<dbReference type="EMBL" id="QFFI01000006">
    <property type="protein sequence ID" value="PWG64345.1"/>
    <property type="molecule type" value="Genomic_DNA"/>
</dbReference>
<evidence type="ECO:0000256" key="8">
    <source>
        <dbReference type="ARBA" id="ARBA00022989"/>
    </source>
</evidence>
<keyword evidence="12 14" id="KW-0143">Chaperone</keyword>
<keyword evidence="4 14" id="KW-1003">Cell membrane</keyword>
<feature type="transmembrane region" description="Helical" evidence="15">
    <location>
        <begin position="43"/>
        <end position="62"/>
    </location>
</feature>
<dbReference type="InterPro" id="IPR003752">
    <property type="entry name" value="DiS_bond_form_DsbB/BdbC"/>
</dbReference>
<dbReference type="InterPro" id="IPR050183">
    <property type="entry name" value="DsbB"/>
</dbReference>
<evidence type="ECO:0000256" key="9">
    <source>
        <dbReference type="ARBA" id="ARBA00023002"/>
    </source>
</evidence>
<feature type="topological domain" description="Periplasmic" evidence="14">
    <location>
        <begin position="30"/>
        <end position="47"/>
    </location>
</feature>
<feature type="transmembrane region" description="Helical" evidence="15">
    <location>
        <begin position="12"/>
        <end position="31"/>
    </location>
</feature>
<feature type="topological domain" description="Cytoplasmic" evidence="14">
    <location>
        <begin position="160"/>
        <end position="164"/>
    </location>
</feature>
<keyword evidence="5" id="KW-0997">Cell inner membrane</keyword>
<keyword evidence="10 14" id="KW-0472">Membrane</keyword>
<keyword evidence="8 14" id="KW-1133">Transmembrane helix</keyword>
<dbReference type="GO" id="GO:0009055">
    <property type="term" value="F:electron transfer activity"/>
    <property type="evidence" value="ECO:0007669"/>
    <property type="project" value="UniProtKB-UniRule"/>
</dbReference>
<feature type="disulfide bond" description="Redox-active" evidence="14">
    <location>
        <begin position="39"/>
        <end position="42"/>
    </location>
</feature>
<dbReference type="OrthoDB" id="3711263at2"/>
<dbReference type="HAMAP" id="MF_00286">
    <property type="entry name" value="DsbB"/>
    <property type="match status" value="1"/>
</dbReference>
<gene>
    <name evidence="14" type="primary">dsbB</name>
    <name evidence="16" type="ORF">DEM34_05545</name>
</gene>
<evidence type="ECO:0000256" key="12">
    <source>
        <dbReference type="ARBA" id="ARBA00023186"/>
    </source>
</evidence>
<evidence type="ECO:0000256" key="11">
    <source>
        <dbReference type="ARBA" id="ARBA00023157"/>
    </source>
</evidence>
<protein>
    <recommendedName>
        <fullName evidence="14">Disulfide bond formation protein B</fullName>
    </recommendedName>
    <alternativeName>
        <fullName evidence="14">Disulfide oxidoreductase</fullName>
    </alternativeName>
</protein>
<keyword evidence="11 14" id="KW-1015">Disulfide bond</keyword>
<reference evidence="16 17" key="1">
    <citation type="submission" date="2018-05" db="EMBL/GenBank/DDBJ databases">
        <title>Spiribacter halobius sp. nov., a moderately halophilic bacterium isolated from marine solar saltern.</title>
        <authorList>
            <person name="Zheng W.-S."/>
            <person name="Lu D.-C."/>
            <person name="Du Z.-J."/>
        </authorList>
    </citation>
    <scope>NUCLEOTIDE SEQUENCE [LARGE SCALE GENOMIC DNA]</scope>
    <source>
        <strain evidence="16 17">E85</strain>
    </source>
</reference>
<dbReference type="GO" id="GO:0005886">
    <property type="term" value="C:plasma membrane"/>
    <property type="evidence" value="ECO:0007669"/>
    <property type="project" value="UniProtKB-SubCell"/>
</dbReference>
<evidence type="ECO:0000313" key="17">
    <source>
        <dbReference type="Proteomes" id="UP000245474"/>
    </source>
</evidence>
<evidence type="ECO:0000256" key="2">
    <source>
        <dbReference type="ARBA" id="ARBA00008823"/>
    </source>
</evidence>
<evidence type="ECO:0000313" key="16">
    <source>
        <dbReference type="EMBL" id="PWG64345.1"/>
    </source>
</evidence>
<evidence type="ECO:0000256" key="10">
    <source>
        <dbReference type="ARBA" id="ARBA00023136"/>
    </source>
</evidence>
<evidence type="ECO:0000256" key="15">
    <source>
        <dbReference type="SAM" id="Phobius"/>
    </source>
</evidence>
<feature type="topological domain" description="Cytoplasmic" evidence="14">
    <location>
        <begin position="1"/>
        <end position="12"/>
    </location>
</feature>
<comment type="function">
    <text evidence="14">Required for disulfide bond formation in some periplasmic proteins. Acts by oxidizing the DsbA protein.</text>
</comment>
<dbReference type="Proteomes" id="UP000245474">
    <property type="component" value="Unassembled WGS sequence"/>
</dbReference>
<comment type="subcellular location">
    <subcellularLocation>
        <location evidence="1">Cell inner membrane</location>
        <topology evidence="1">Multi-pass membrane protein</topology>
    </subcellularLocation>
    <subcellularLocation>
        <location evidence="14">Cell membrane</location>
        <topology evidence="14">Multi-pass membrane protein</topology>
    </subcellularLocation>
</comment>
<feature type="transmembrane region" description="Helical" evidence="15">
    <location>
        <begin position="69"/>
        <end position="88"/>
    </location>
</feature>
<dbReference type="Pfam" id="PF02600">
    <property type="entry name" value="DsbB"/>
    <property type="match status" value="1"/>
</dbReference>
<comment type="caution">
    <text evidence="16">The sequence shown here is derived from an EMBL/GenBank/DDBJ whole genome shotgun (WGS) entry which is preliminary data.</text>
</comment>
<keyword evidence="17" id="KW-1185">Reference proteome</keyword>
<keyword evidence="7 14" id="KW-0249">Electron transport</keyword>
<dbReference type="AlphaFoldDB" id="A0A2U2N550"/>
<keyword evidence="6 14" id="KW-0812">Transmembrane</keyword>
<dbReference type="GO" id="GO:0006457">
    <property type="term" value="P:protein folding"/>
    <property type="evidence" value="ECO:0007669"/>
    <property type="project" value="InterPro"/>
</dbReference>
<evidence type="ECO:0000256" key="4">
    <source>
        <dbReference type="ARBA" id="ARBA00022475"/>
    </source>
</evidence>
<keyword evidence="9 14" id="KW-0560">Oxidoreductase</keyword>
<dbReference type="GO" id="GO:0015035">
    <property type="term" value="F:protein-disulfide reductase activity"/>
    <property type="evidence" value="ECO:0007669"/>
    <property type="project" value="UniProtKB-UniRule"/>
</dbReference>
<accession>A0A2U2N550</accession>
<dbReference type="InterPro" id="IPR023380">
    <property type="entry name" value="DsbB-like_sf"/>
</dbReference>
<dbReference type="PANTHER" id="PTHR36570">
    <property type="entry name" value="DISULFIDE BOND FORMATION PROTEIN B"/>
    <property type="match status" value="1"/>
</dbReference>
<keyword evidence="13 14" id="KW-0676">Redox-active center</keyword>
<keyword evidence="3 14" id="KW-0813">Transport</keyword>
<name>A0A2U2N550_9GAMM</name>
<dbReference type="SUPFAM" id="SSF158442">
    <property type="entry name" value="DsbB-like"/>
    <property type="match status" value="1"/>
</dbReference>
<evidence type="ECO:0000256" key="14">
    <source>
        <dbReference type="HAMAP-Rule" id="MF_00286"/>
    </source>
</evidence>